<name>A0A973W3K5_9BRAD</name>
<comment type="caution">
    <text evidence="1">The sequence shown here is derived from an EMBL/GenBank/DDBJ whole genome shotgun (WGS) entry which is preliminary data.</text>
</comment>
<evidence type="ECO:0000313" key="1">
    <source>
        <dbReference type="EMBL" id="NVI46474.1"/>
    </source>
</evidence>
<sequence>MCRKVAPDEARKSTLTVRVTPNVSVDLRAEAKRRGVEYDEFAASILDAVANHGLYAAVLDI</sequence>
<dbReference type="RefSeq" id="WP_166297200.1">
    <property type="nucleotide sequence ID" value="NZ_CP088285.1"/>
</dbReference>
<reference evidence="1" key="1">
    <citation type="submission" date="2020-06" db="EMBL/GenBank/DDBJ databases">
        <title>Whole Genome Sequence of Bradyrhizobium sp. Strain 1S1.</title>
        <authorList>
            <person name="Bromfield E.S.P."/>
            <person name="Cloutier S."/>
        </authorList>
    </citation>
    <scope>NUCLEOTIDE SEQUENCE [LARGE SCALE GENOMIC DNA]</scope>
    <source>
        <strain evidence="1">1S1</strain>
    </source>
</reference>
<proteinExistence type="predicted"/>
<gene>
    <name evidence="1" type="ORF">HAP48_026645</name>
</gene>
<dbReference type="EMBL" id="JAAOLE020000001">
    <property type="protein sequence ID" value="NVI46474.1"/>
    <property type="molecule type" value="Genomic_DNA"/>
</dbReference>
<protein>
    <submittedName>
        <fullName evidence="1">Uncharacterized protein</fullName>
    </submittedName>
</protein>
<organism evidence="1">
    <name type="scientific">Bradyrhizobium septentrionale</name>
    <dbReference type="NCBI Taxonomy" id="1404411"/>
    <lineage>
        <taxon>Bacteria</taxon>
        <taxon>Pseudomonadati</taxon>
        <taxon>Pseudomonadota</taxon>
        <taxon>Alphaproteobacteria</taxon>
        <taxon>Hyphomicrobiales</taxon>
        <taxon>Nitrobacteraceae</taxon>
        <taxon>Bradyrhizobium</taxon>
    </lineage>
</organism>
<dbReference type="AlphaFoldDB" id="A0A973W3K5"/>
<accession>A0A973W3K5</accession>